<evidence type="ECO:0000256" key="10">
    <source>
        <dbReference type="ARBA" id="ARBA00022679"/>
    </source>
</evidence>
<dbReference type="RefSeq" id="XP_033537816.1">
    <property type="nucleotide sequence ID" value="XM_033675973.1"/>
</dbReference>
<evidence type="ECO:0000256" key="4">
    <source>
        <dbReference type="ARBA" id="ARBA00004659"/>
    </source>
</evidence>
<dbReference type="GO" id="GO:0006168">
    <property type="term" value="P:adenine salvage"/>
    <property type="evidence" value="ECO:0007669"/>
    <property type="project" value="InterPro"/>
</dbReference>
<reference evidence="16" key="3">
    <citation type="submission" date="2025-04" db="UniProtKB">
        <authorList>
            <consortium name="RefSeq"/>
        </authorList>
    </citation>
    <scope>IDENTIFICATION</scope>
    <source>
        <strain evidence="16">CBS 781.70</strain>
    </source>
</reference>
<comment type="subcellular location">
    <subcellularLocation>
        <location evidence="3">Cytoplasm</location>
    </subcellularLocation>
</comment>
<name>A0A6G1GDJ9_9PEZI</name>
<feature type="compositionally biased region" description="Polar residues" evidence="12">
    <location>
        <begin position="1"/>
        <end position="11"/>
    </location>
</feature>
<evidence type="ECO:0000256" key="8">
    <source>
        <dbReference type="ARBA" id="ARBA00022490"/>
    </source>
</evidence>
<dbReference type="CDD" id="cd06223">
    <property type="entry name" value="PRTases_typeI"/>
    <property type="match status" value="1"/>
</dbReference>
<keyword evidence="9 14" id="KW-0328">Glycosyltransferase</keyword>
<dbReference type="InterPro" id="IPR050054">
    <property type="entry name" value="UPRTase/APRTase"/>
</dbReference>
<dbReference type="GO" id="GO:0016208">
    <property type="term" value="F:AMP binding"/>
    <property type="evidence" value="ECO:0007669"/>
    <property type="project" value="TreeGrafter"/>
</dbReference>
<gene>
    <name evidence="14 16" type="ORF">P152DRAFT_389239</name>
</gene>
<dbReference type="GO" id="GO:0005737">
    <property type="term" value="C:cytoplasm"/>
    <property type="evidence" value="ECO:0007669"/>
    <property type="project" value="UniProtKB-SubCell"/>
</dbReference>
<evidence type="ECO:0000256" key="9">
    <source>
        <dbReference type="ARBA" id="ARBA00022676"/>
    </source>
</evidence>
<dbReference type="Gene3D" id="3.40.50.2020">
    <property type="match status" value="1"/>
</dbReference>
<comment type="subunit">
    <text evidence="6">Homodimer.</text>
</comment>
<comment type="catalytic activity">
    <reaction evidence="1">
        <text>AMP + diphosphate = 5-phospho-alpha-D-ribose 1-diphosphate + adenine</text>
        <dbReference type="Rhea" id="RHEA:16609"/>
        <dbReference type="ChEBI" id="CHEBI:16708"/>
        <dbReference type="ChEBI" id="CHEBI:33019"/>
        <dbReference type="ChEBI" id="CHEBI:58017"/>
        <dbReference type="ChEBI" id="CHEBI:456215"/>
        <dbReference type="EC" id="2.4.2.7"/>
    </reaction>
</comment>
<comment type="function">
    <text evidence="2">Catalyzes a salvage reaction resulting in the formation of AMP, that is energically less costly than de novo synthesis.</text>
</comment>
<feature type="domain" description="Phosphoribosyltransferase" evidence="13">
    <location>
        <begin position="113"/>
        <end position="208"/>
    </location>
</feature>
<evidence type="ECO:0000256" key="3">
    <source>
        <dbReference type="ARBA" id="ARBA00004496"/>
    </source>
</evidence>
<organism evidence="14">
    <name type="scientific">Eremomyces bilateralis CBS 781.70</name>
    <dbReference type="NCBI Taxonomy" id="1392243"/>
    <lineage>
        <taxon>Eukaryota</taxon>
        <taxon>Fungi</taxon>
        <taxon>Dikarya</taxon>
        <taxon>Ascomycota</taxon>
        <taxon>Pezizomycotina</taxon>
        <taxon>Dothideomycetes</taxon>
        <taxon>Dothideomycetes incertae sedis</taxon>
        <taxon>Eremomycetales</taxon>
        <taxon>Eremomycetaceae</taxon>
        <taxon>Eremomyces</taxon>
    </lineage>
</organism>
<dbReference type="AlphaFoldDB" id="A0A6G1GDJ9"/>
<dbReference type="FunFam" id="3.40.50.2020:FF:000004">
    <property type="entry name" value="Adenine phosphoribosyltransferase"/>
    <property type="match status" value="1"/>
</dbReference>
<reference evidence="14 16" key="1">
    <citation type="submission" date="2020-01" db="EMBL/GenBank/DDBJ databases">
        <authorList>
            <consortium name="DOE Joint Genome Institute"/>
            <person name="Haridas S."/>
            <person name="Albert R."/>
            <person name="Binder M."/>
            <person name="Bloem J."/>
            <person name="Labutti K."/>
            <person name="Salamov A."/>
            <person name="Andreopoulos B."/>
            <person name="Baker S.E."/>
            <person name="Barry K."/>
            <person name="Bills G."/>
            <person name="Bluhm B.H."/>
            <person name="Cannon C."/>
            <person name="Castanera R."/>
            <person name="Culley D.E."/>
            <person name="Daum C."/>
            <person name="Ezra D."/>
            <person name="Gonzalez J.B."/>
            <person name="Henrissat B."/>
            <person name="Kuo A."/>
            <person name="Liang C."/>
            <person name="Lipzen A."/>
            <person name="Lutzoni F."/>
            <person name="Magnuson J."/>
            <person name="Mondo S."/>
            <person name="Nolan M."/>
            <person name="Ohm R."/>
            <person name="Pangilinan J."/>
            <person name="Park H.-J."/>
            <person name="Ramirez L."/>
            <person name="Alfaro M."/>
            <person name="Sun H."/>
            <person name="Tritt A."/>
            <person name="Yoshinaga Y."/>
            <person name="Zwiers L.-H."/>
            <person name="Turgeon B.G."/>
            <person name="Goodwin S.B."/>
            <person name="Spatafora J.W."/>
            <person name="Crous P.W."/>
            <person name="Grigoriev I.V."/>
        </authorList>
    </citation>
    <scope>NUCLEOTIDE SEQUENCE</scope>
    <source>
        <strain evidence="14 16">CBS 781.70</strain>
    </source>
</reference>
<dbReference type="GO" id="GO:0003999">
    <property type="term" value="F:adenine phosphoribosyltransferase activity"/>
    <property type="evidence" value="ECO:0007669"/>
    <property type="project" value="UniProtKB-EC"/>
</dbReference>
<dbReference type="SUPFAM" id="SSF53271">
    <property type="entry name" value="PRTase-like"/>
    <property type="match status" value="1"/>
</dbReference>
<dbReference type="EC" id="2.4.2.7" evidence="7"/>
<evidence type="ECO:0000256" key="6">
    <source>
        <dbReference type="ARBA" id="ARBA00011738"/>
    </source>
</evidence>
<dbReference type="GO" id="GO:0044209">
    <property type="term" value="P:AMP salvage"/>
    <property type="evidence" value="ECO:0007669"/>
    <property type="project" value="UniProtKB-UniPathway"/>
</dbReference>
<accession>A0A6G1GDJ9</accession>
<evidence type="ECO:0000313" key="16">
    <source>
        <dbReference type="RefSeq" id="XP_033537816.1"/>
    </source>
</evidence>
<dbReference type="Pfam" id="PF00156">
    <property type="entry name" value="Pribosyltran"/>
    <property type="match status" value="1"/>
</dbReference>
<dbReference type="EMBL" id="ML975150">
    <property type="protein sequence ID" value="KAF1816185.1"/>
    <property type="molecule type" value="Genomic_DNA"/>
</dbReference>
<dbReference type="NCBIfam" id="NF002636">
    <property type="entry name" value="PRK02304.1-5"/>
    <property type="match status" value="1"/>
</dbReference>
<comment type="pathway">
    <text evidence="4">Purine metabolism; AMP biosynthesis via salvage pathway; AMP from adenine: step 1/1.</text>
</comment>
<dbReference type="GO" id="GO:0002055">
    <property type="term" value="F:adenine binding"/>
    <property type="evidence" value="ECO:0007669"/>
    <property type="project" value="TreeGrafter"/>
</dbReference>
<dbReference type="GeneID" id="54416543"/>
<feature type="compositionally biased region" description="Polar residues" evidence="12">
    <location>
        <begin position="19"/>
        <end position="43"/>
    </location>
</feature>
<evidence type="ECO:0000256" key="7">
    <source>
        <dbReference type="ARBA" id="ARBA00011893"/>
    </source>
</evidence>
<evidence type="ECO:0000313" key="15">
    <source>
        <dbReference type="Proteomes" id="UP000504638"/>
    </source>
</evidence>
<keyword evidence="15" id="KW-1185">Reference proteome</keyword>
<evidence type="ECO:0000256" key="11">
    <source>
        <dbReference type="ARBA" id="ARBA00022726"/>
    </source>
</evidence>
<dbReference type="OrthoDB" id="363185at2759"/>
<evidence type="ECO:0000259" key="13">
    <source>
        <dbReference type="Pfam" id="PF00156"/>
    </source>
</evidence>
<keyword evidence="10 14" id="KW-0808">Transferase</keyword>
<keyword evidence="11" id="KW-0660">Purine salvage</keyword>
<keyword evidence="8" id="KW-0963">Cytoplasm</keyword>
<evidence type="ECO:0000256" key="1">
    <source>
        <dbReference type="ARBA" id="ARBA00000868"/>
    </source>
</evidence>
<comment type="similarity">
    <text evidence="5">Belongs to the purine/pyrimidine phosphoribosyltransferase family.</text>
</comment>
<dbReference type="InterPro" id="IPR000836">
    <property type="entry name" value="PRTase_dom"/>
</dbReference>
<proteinExistence type="inferred from homology"/>
<reference evidence="16" key="2">
    <citation type="submission" date="2020-04" db="EMBL/GenBank/DDBJ databases">
        <authorList>
            <consortium name="NCBI Genome Project"/>
        </authorList>
    </citation>
    <scope>NUCLEOTIDE SEQUENCE</scope>
    <source>
        <strain evidence="16">CBS 781.70</strain>
    </source>
</reference>
<dbReference type="Proteomes" id="UP000504638">
    <property type="component" value="Unplaced"/>
</dbReference>
<dbReference type="PANTHER" id="PTHR32315:SF3">
    <property type="entry name" value="ADENINE PHOSPHORIBOSYLTRANSFERASE"/>
    <property type="match status" value="1"/>
</dbReference>
<dbReference type="InterPro" id="IPR005764">
    <property type="entry name" value="Ade_phspho_trans"/>
</dbReference>
<evidence type="ECO:0000256" key="5">
    <source>
        <dbReference type="ARBA" id="ARBA00008391"/>
    </source>
</evidence>
<dbReference type="NCBIfam" id="TIGR01090">
    <property type="entry name" value="apt"/>
    <property type="match status" value="1"/>
</dbReference>
<dbReference type="PANTHER" id="PTHR32315">
    <property type="entry name" value="ADENINE PHOSPHORIBOSYLTRANSFERASE"/>
    <property type="match status" value="1"/>
</dbReference>
<sequence length="242" mass="25985">MSDSTNISAQKPSPAVLLGSSSCNTGFTSSHPPATSPDPTLESNQHRHHAEGRQSSAAAAAAELPSLKVKLRSALRQFPDFPSEGILFEDIMPIFADPILHEMLVTALVTHCQTAFGKVDAVVALESRGFLFGPSVALRLGAAFVPVRKQGKLPGPVERAEYQKEYGVDVFEMQQGAIKEGWRCVVMDDLIATGGSAAAAGTLISKMAGNLLEYIFLIELDFLKGRDKLDAPIYTLLSTQEK</sequence>
<dbReference type="HAMAP" id="MF_00004">
    <property type="entry name" value="Aden_phosphoribosyltr"/>
    <property type="match status" value="1"/>
</dbReference>
<evidence type="ECO:0000256" key="12">
    <source>
        <dbReference type="SAM" id="MobiDB-lite"/>
    </source>
</evidence>
<dbReference type="UniPathway" id="UPA00588">
    <property type="reaction ID" value="UER00646"/>
</dbReference>
<dbReference type="InterPro" id="IPR029057">
    <property type="entry name" value="PRTase-like"/>
</dbReference>
<protein>
    <recommendedName>
        <fullName evidence="7">adenine phosphoribosyltransferase</fullName>
        <ecNumber evidence="7">2.4.2.7</ecNumber>
    </recommendedName>
</protein>
<feature type="region of interest" description="Disordered" evidence="12">
    <location>
        <begin position="1"/>
        <end position="57"/>
    </location>
</feature>
<evidence type="ECO:0000313" key="14">
    <source>
        <dbReference type="EMBL" id="KAF1816185.1"/>
    </source>
</evidence>
<evidence type="ECO:0000256" key="2">
    <source>
        <dbReference type="ARBA" id="ARBA00003968"/>
    </source>
</evidence>
<dbReference type="GO" id="GO:0006166">
    <property type="term" value="P:purine ribonucleoside salvage"/>
    <property type="evidence" value="ECO:0007669"/>
    <property type="project" value="UniProtKB-KW"/>
</dbReference>